<sequence length="51" mass="5910">MEEESDKRAGGRQARQRACIDRPGDQREKPEKKAPFMARYCLSISSGWLLR</sequence>
<feature type="compositionally biased region" description="Basic and acidic residues" evidence="1">
    <location>
        <begin position="18"/>
        <end position="34"/>
    </location>
</feature>
<keyword evidence="3" id="KW-1185">Reference proteome</keyword>
<evidence type="ECO:0000313" key="2">
    <source>
        <dbReference type="EMBL" id="CDL12838.1"/>
    </source>
</evidence>
<organism evidence="2 3">
    <name type="scientific">Klebsiella pneumoniae IS43</name>
    <dbReference type="NCBI Taxonomy" id="1432552"/>
    <lineage>
        <taxon>Bacteria</taxon>
        <taxon>Pseudomonadati</taxon>
        <taxon>Pseudomonadota</taxon>
        <taxon>Gammaproteobacteria</taxon>
        <taxon>Enterobacterales</taxon>
        <taxon>Enterobacteriaceae</taxon>
        <taxon>Klebsiella/Raoultella group</taxon>
        <taxon>Klebsiella</taxon>
        <taxon>Klebsiella pneumoniae complex</taxon>
    </lineage>
</organism>
<reference evidence="2" key="1">
    <citation type="submission" date="2013-10" db="EMBL/GenBank/DDBJ databases">
        <title>Antibiotic resistance diversity of beta-lactamase producers in the General Hospital Vienna.</title>
        <authorList>
            <person name="Barisic I."/>
            <person name="Mitteregger D."/>
            <person name="Hirschl A.M."/>
            <person name="Noehammer C."/>
            <person name="Wiesinger-Mayr H."/>
        </authorList>
    </citation>
    <scope>NUCLEOTIDE SEQUENCE [LARGE SCALE GENOMIC DNA]</scope>
    <source>
        <strain evidence="2">IS43</strain>
    </source>
</reference>
<name>W1DTW1_KLEPN</name>
<evidence type="ECO:0000313" key="3">
    <source>
        <dbReference type="Proteomes" id="UP000019183"/>
    </source>
</evidence>
<accession>W1DTW1</accession>
<dbReference type="Proteomes" id="UP000019183">
    <property type="component" value="Unassembled WGS sequence"/>
</dbReference>
<protein>
    <submittedName>
        <fullName evidence="2">Uncharacterized protein</fullName>
    </submittedName>
</protein>
<comment type="caution">
    <text evidence="2">The sequence shown here is derived from an EMBL/GenBank/DDBJ whole genome shotgun (WGS) entry which is preliminary data.</text>
</comment>
<feature type="region of interest" description="Disordered" evidence="1">
    <location>
        <begin position="1"/>
        <end position="34"/>
    </location>
</feature>
<dbReference type="AlphaFoldDB" id="W1DTW1"/>
<evidence type="ECO:0000256" key="1">
    <source>
        <dbReference type="SAM" id="MobiDB-lite"/>
    </source>
</evidence>
<proteinExistence type="predicted"/>
<dbReference type="EMBL" id="CBWK010000847">
    <property type="protein sequence ID" value="CDL12838.1"/>
    <property type="molecule type" value="Genomic_DNA"/>
</dbReference>